<evidence type="ECO:0000313" key="4">
    <source>
        <dbReference type="Proteomes" id="UP000239899"/>
    </source>
</evidence>
<keyword evidence="4" id="KW-1185">Reference proteome</keyword>
<dbReference type="STRING" id="3076.A0A2P6TFQ5"/>
<reference evidence="3 4" key="1">
    <citation type="journal article" date="2018" name="Plant J.">
        <title>Genome sequences of Chlorella sorokiniana UTEX 1602 and Micractinium conductrix SAG 241.80: implications to maltose excretion by a green alga.</title>
        <authorList>
            <person name="Arriola M.B."/>
            <person name="Velmurugan N."/>
            <person name="Zhang Y."/>
            <person name="Plunkett M.H."/>
            <person name="Hondzo H."/>
            <person name="Barney B.M."/>
        </authorList>
    </citation>
    <scope>NUCLEOTIDE SEQUENCE [LARGE SCALE GENOMIC DNA]</scope>
    <source>
        <strain evidence="4">UTEX 1602</strain>
    </source>
</reference>
<dbReference type="PANTHER" id="PTHR35294">
    <property type="entry name" value="UBIQUITIN-ASSOCIATED/TRANSLATION ELONGATION FACTOR EF1B PROTEIN"/>
    <property type="match status" value="1"/>
</dbReference>
<feature type="compositionally biased region" description="Low complexity" evidence="1">
    <location>
        <begin position="136"/>
        <end position="145"/>
    </location>
</feature>
<dbReference type="Proteomes" id="UP000239899">
    <property type="component" value="Unassembled WGS sequence"/>
</dbReference>
<feature type="region of interest" description="Disordered" evidence="1">
    <location>
        <begin position="249"/>
        <end position="285"/>
    </location>
</feature>
<sequence length="723" mass="71732">MALKASGFGGTSKLHDLTAGGGVLCDLCGDEVDSEVADAVALDCSYAQCDPESSCYHTHCLEKFLKSMKCERNRKIGFPCPRGCGKGTKFKEACRGKILKSHPVTIRSEANKKRRQAELEQLAQAAAQRKKDEATKAAAAKTAASKAKEKEKGKAAAKPAAIKALNVANTAITNSAPPKTAAQLQKEALAAAAKNLKSQILARSASSSSAASLAAGGGRLASAASSGRASAAGSASGKKEVKTLDEYLAERSSSAMERSSSVASSSAPQASALPTSPMGGAGLAPTAPAQAAAVAAAPGPAPAAAPAAEAASTAGEVALDEGFERCMQALVQHKLQHQVEQLAALGFAPSAALAAVQQHGGSLEGALVTLLEQATGVQDSMHGLGLAACAASAEVDLTDELAHMQDLQARYSLTPAAVQMLVVEHQGDLDALAASLAQQHQAMLAFDNSGGAAQQQPQQAQQQALQQAQQQALQQAQQQQETRHVALQSDPFGAGAGLFGTLGGSARSPFSLDSWGGAATASVDTASSGAGCYSAFGFGGLAEAALHAVHGGGQAELLGGVGTPTSQDHTSAAAAFGAGIWSTSTTAAQSPHGSLASAGGALGYGSNSHLQSLLGAPDASSSAAAASAAAFGALGGFGGLPAASGAFDQHPLASSSGSLMPFPGGGLQQAAGQLGGWRSGEGVHQVVQQPAFAGLPAAASLWGGGSTSGLGAGLPDSGEQLVR</sequence>
<feature type="domain" description="UBA" evidence="2">
    <location>
        <begin position="334"/>
        <end position="373"/>
    </location>
</feature>
<protein>
    <recommendedName>
        <fullName evidence="2">UBA domain-containing protein</fullName>
    </recommendedName>
</protein>
<accession>A0A2P6TFQ5</accession>
<feature type="compositionally biased region" description="Low complexity" evidence="1">
    <location>
        <begin position="252"/>
        <end position="285"/>
    </location>
</feature>
<organism evidence="3 4">
    <name type="scientific">Chlorella sorokiniana</name>
    <name type="common">Freshwater green alga</name>
    <dbReference type="NCBI Taxonomy" id="3076"/>
    <lineage>
        <taxon>Eukaryota</taxon>
        <taxon>Viridiplantae</taxon>
        <taxon>Chlorophyta</taxon>
        <taxon>core chlorophytes</taxon>
        <taxon>Trebouxiophyceae</taxon>
        <taxon>Chlorellales</taxon>
        <taxon>Chlorellaceae</taxon>
        <taxon>Chlorella clade</taxon>
        <taxon>Chlorella</taxon>
    </lineage>
</organism>
<comment type="caution">
    <text evidence="3">The sequence shown here is derived from an EMBL/GenBank/DDBJ whole genome shotgun (WGS) entry which is preliminary data.</text>
</comment>
<dbReference type="InterPro" id="IPR015940">
    <property type="entry name" value="UBA"/>
</dbReference>
<evidence type="ECO:0000313" key="3">
    <source>
        <dbReference type="EMBL" id="PRW32948.1"/>
    </source>
</evidence>
<dbReference type="OrthoDB" id="515654at2759"/>
<name>A0A2P6TFQ5_CHLSO</name>
<proteinExistence type="predicted"/>
<dbReference type="CDD" id="cd14270">
    <property type="entry name" value="UBA"/>
    <property type="match status" value="1"/>
</dbReference>
<evidence type="ECO:0000256" key="1">
    <source>
        <dbReference type="SAM" id="MobiDB-lite"/>
    </source>
</evidence>
<dbReference type="PANTHER" id="PTHR35294:SF1">
    <property type="entry name" value="OS05G0409000 PROTEIN"/>
    <property type="match status" value="1"/>
</dbReference>
<evidence type="ECO:0000259" key="2">
    <source>
        <dbReference type="PROSITE" id="PS50030"/>
    </source>
</evidence>
<dbReference type="AlphaFoldDB" id="A0A2P6TFQ5"/>
<dbReference type="EMBL" id="LHPG02000018">
    <property type="protein sequence ID" value="PRW32948.1"/>
    <property type="molecule type" value="Genomic_DNA"/>
</dbReference>
<gene>
    <name evidence="3" type="ORF">C2E21_8010</name>
</gene>
<dbReference type="PROSITE" id="PS50030">
    <property type="entry name" value="UBA"/>
    <property type="match status" value="1"/>
</dbReference>
<feature type="region of interest" description="Disordered" evidence="1">
    <location>
        <begin position="123"/>
        <end position="157"/>
    </location>
</feature>